<evidence type="ECO:0000313" key="2">
    <source>
        <dbReference type="EnsemblMetazoa" id="XP_011673052"/>
    </source>
</evidence>
<keyword evidence="1" id="KW-0732">Signal</keyword>
<dbReference type="RefSeq" id="XP_011673052.1">
    <property type="nucleotide sequence ID" value="XM_011674750.2"/>
</dbReference>
<dbReference type="OrthoDB" id="10077808at2759"/>
<dbReference type="EnsemblMetazoa" id="XM_011674750">
    <property type="protein sequence ID" value="XP_011673052"/>
    <property type="gene ID" value="LOC590174"/>
</dbReference>
<dbReference type="InterPro" id="IPR045860">
    <property type="entry name" value="Snake_toxin-like_sf"/>
</dbReference>
<feature type="signal peptide" evidence="1">
    <location>
        <begin position="1"/>
        <end position="29"/>
    </location>
</feature>
<proteinExistence type="predicted"/>
<dbReference type="SUPFAM" id="SSF57302">
    <property type="entry name" value="Snake toxin-like"/>
    <property type="match status" value="1"/>
</dbReference>
<dbReference type="Proteomes" id="UP000007110">
    <property type="component" value="Unassembled WGS sequence"/>
</dbReference>
<evidence type="ECO:0000313" key="3">
    <source>
        <dbReference type="Proteomes" id="UP000007110"/>
    </source>
</evidence>
<evidence type="ECO:0000256" key="1">
    <source>
        <dbReference type="SAM" id="SignalP"/>
    </source>
</evidence>
<protein>
    <submittedName>
        <fullName evidence="2">Uncharacterized protein</fullName>
    </submittedName>
</protein>
<dbReference type="KEGG" id="spu:590174"/>
<accession>A0A7M7HJH9</accession>
<dbReference type="GeneID" id="590174"/>
<organism evidence="2 3">
    <name type="scientific">Strongylocentrotus purpuratus</name>
    <name type="common">Purple sea urchin</name>
    <dbReference type="NCBI Taxonomy" id="7668"/>
    <lineage>
        <taxon>Eukaryota</taxon>
        <taxon>Metazoa</taxon>
        <taxon>Echinodermata</taxon>
        <taxon>Eleutherozoa</taxon>
        <taxon>Echinozoa</taxon>
        <taxon>Echinoidea</taxon>
        <taxon>Euechinoidea</taxon>
        <taxon>Echinacea</taxon>
        <taxon>Camarodonta</taxon>
        <taxon>Echinidea</taxon>
        <taxon>Strongylocentrotidae</taxon>
        <taxon>Strongylocentrotus</taxon>
    </lineage>
</organism>
<reference evidence="2" key="2">
    <citation type="submission" date="2021-01" db="UniProtKB">
        <authorList>
            <consortium name="EnsemblMetazoa"/>
        </authorList>
    </citation>
    <scope>IDENTIFICATION</scope>
</reference>
<feature type="chain" id="PRO_5029838982" evidence="1">
    <location>
        <begin position="30"/>
        <end position="328"/>
    </location>
</feature>
<reference evidence="3" key="1">
    <citation type="submission" date="2015-02" db="EMBL/GenBank/DDBJ databases">
        <title>Genome sequencing for Strongylocentrotus purpuratus.</title>
        <authorList>
            <person name="Murali S."/>
            <person name="Liu Y."/>
            <person name="Vee V."/>
            <person name="English A."/>
            <person name="Wang M."/>
            <person name="Skinner E."/>
            <person name="Han Y."/>
            <person name="Muzny D.M."/>
            <person name="Worley K.C."/>
            <person name="Gibbs R.A."/>
        </authorList>
    </citation>
    <scope>NUCLEOTIDE SEQUENCE</scope>
</reference>
<dbReference type="InParanoid" id="A0A7M7HJH9"/>
<keyword evidence="3" id="KW-1185">Reference proteome</keyword>
<dbReference type="OMA" id="DCEHACF"/>
<sequence length="328" mass="36131">MDSKSGNCAGAVLIFVGIMLFGVARLTVATQCYKCEFWPINGTDDACLYPSELSSVWTETVEIVDCEHACFVSNNSLGGPESIHISRGCYQDEYCPDMCLIDPLDGWESCTHCCDDDLCNYLLPEDNFEDSMWCYDCGSHDIDCVNPSMETTVRTTCDTACEMNVYISKQTTVMRGCALSEDDCNDCDDKEDCTFCCEGSFCNDAPPDVIARQSNLTQDCFSCYYSPDAFEVQDSSACGTEFDPNGVGVELIQCSGVCKKIVSGQSIERSCVHNLEECNSGCRLFGSCTYCCEGNNCNTGHHSVNINVLLPLLTTFLVAFTIQTRRHL</sequence>
<dbReference type="AlphaFoldDB" id="A0A7M7HJH9"/>
<name>A0A7M7HJH9_STRPU</name>